<feature type="compositionally biased region" description="Basic and acidic residues" evidence="1">
    <location>
        <begin position="139"/>
        <end position="149"/>
    </location>
</feature>
<protein>
    <submittedName>
        <fullName evidence="2">Uncharacterized protein</fullName>
    </submittedName>
</protein>
<evidence type="ECO:0000313" key="3">
    <source>
        <dbReference type="Proteomes" id="UP000736335"/>
    </source>
</evidence>
<gene>
    <name evidence="2" type="ORF">BJ322DRAFT_837379</name>
</gene>
<feature type="region of interest" description="Disordered" evidence="1">
    <location>
        <begin position="62"/>
        <end position="88"/>
    </location>
</feature>
<evidence type="ECO:0000256" key="1">
    <source>
        <dbReference type="SAM" id="MobiDB-lite"/>
    </source>
</evidence>
<proteinExistence type="predicted"/>
<organism evidence="2 3">
    <name type="scientific">Thelephora terrestris</name>
    <dbReference type="NCBI Taxonomy" id="56493"/>
    <lineage>
        <taxon>Eukaryota</taxon>
        <taxon>Fungi</taxon>
        <taxon>Dikarya</taxon>
        <taxon>Basidiomycota</taxon>
        <taxon>Agaricomycotina</taxon>
        <taxon>Agaricomycetes</taxon>
        <taxon>Thelephorales</taxon>
        <taxon>Thelephoraceae</taxon>
        <taxon>Thelephora</taxon>
    </lineage>
</organism>
<dbReference type="AlphaFoldDB" id="A0A9P6HFB3"/>
<dbReference type="EMBL" id="WIUZ02000007">
    <property type="protein sequence ID" value="KAF9785536.1"/>
    <property type="molecule type" value="Genomic_DNA"/>
</dbReference>
<evidence type="ECO:0000313" key="2">
    <source>
        <dbReference type="EMBL" id="KAF9785536.1"/>
    </source>
</evidence>
<accession>A0A9P6HFB3</accession>
<reference evidence="2" key="1">
    <citation type="journal article" date="2020" name="Nat. Commun.">
        <title>Large-scale genome sequencing of mycorrhizal fungi provides insights into the early evolution of symbiotic traits.</title>
        <authorList>
            <person name="Miyauchi S."/>
            <person name="Kiss E."/>
            <person name="Kuo A."/>
            <person name="Drula E."/>
            <person name="Kohler A."/>
            <person name="Sanchez-Garcia M."/>
            <person name="Morin E."/>
            <person name="Andreopoulos B."/>
            <person name="Barry K.W."/>
            <person name="Bonito G."/>
            <person name="Buee M."/>
            <person name="Carver A."/>
            <person name="Chen C."/>
            <person name="Cichocki N."/>
            <person name="Clum A."/>
            <person name="Culley D."/>
            <person name="Crous P.W."/>
            <person name="Fauchery L."/>
            <person name="Girlanda M."/>
            <person name="Hayes R.D."/>
            <person name="Keri Z."/>
            <person name="LaButti K."/>
            <person name="Lipzen A."/>
            <person name="Lombard V."/>
            <person name="Magnuson J."/>
            <person name="Maillard F."/>
            <person name="Murat C."/>
            <person name="Nolan M."/>
            <person name="Ohm R.A."/>
            <person name="Pangilinan J."/>
            <person name="Pereira M.F."/>
            <person name="Perotto S."/>
            <person name="Peter M."/>
            <person name="Pfister S."/>
            <person name="Riley R."/>
            <person name="Sitrit Y."/>
            <person name="Stielow J.B."/>
            <person name="Szollosi G."/>
            <person name="Zifcakova L."/>
            <person name="Stursova M."/>
            <person name="Spatafora J.W."/>
            <person name="Tedersoo L."/>
            <person name="Vaario L.M."/>
            <person name="Yamada A."/>
            <person name="Yan M."/>
            <person name="Wang P."/>
            <person name="Xu J."/>
            <person name="Bruns T."/>
            <person name="Baldrian P."/>
            <person name="Vilgalys R."/>
            <person name="Dunand C."/>
            <person name="Henrissat B."/>
            <person name="Grigoriev I.V."/>
            <person name="Hibbett D."/>
            <person name="Nagy L.G."/>
            <person name="Martin F.M."/>
        </authorList>
    </citation>
    <scope>NUCLEOTIDE SEQUENCE</scope>
    <source>
        <strain evidence="2">UH-Tt-Lm1</strain>
    </source>
</reference>
<keyword evidence="3" id="KW-1185">Reference proteome</keyword>
<reference evidence="2" key="2">
    <citation type="submission" date="2020-11" db="EMBL/GenBank/DDBJ databases">
        <authorList>
            <consortium name="DOE Joint Genome Institute"/>
            <person name="Kuo A."/>
            <person name="Miyauchi S."/>
            <person name="Kiss E."/>
            <person name="Drula E."/>
            <person name="Kohler A."/>
            <person name="Sanchez-Garcia M."/>
            <person name="Andreopoulos B."/>
            <person name="Barry K.W."/>
            <person name="Bonito G."/>
            <person name="Buee M."/>
            <person name="Carver A."/>
            <person name="Chen C."/>
            <person name="Cichocki N."/>
            <person name="Clum A."/>
            <person name="Culley D."/>
            <person name="Crous P.W."/>
            <person name="Fauchery L."/>
            <person name="Girlanda M."/>
            <person name="Hayes R."/>
            <person name="Keri Z."/>
            <person name="Labutti K."/>
            <person name="Lipzen A."/>
            <person name="Lombard V."/>
            <person name="Magnuson J."/>
            <person name="Maillard F."/>
            <person name="Morin E."/>
            <person name="Murat C."/>
            <person name="Nolan M."/>
            <person name="Ohm R."/>
            <person name="Pangilinan J."/>
            <person name="Pereira M."/>
            <person name="Perotto S."/>
            <person name="Peter M."/>
            <person name="Riley R."/>
            <person name="Sitrit Y."/>
            <person name="Stielow B."/>
            <person name="Szollosi G."/>
            <person name="Zifcakova L."/>
            <person name="Stursova M."/>
            <person name="Spatafora J.W."/>
            <person name="Tedersoo L."/>
            <person name="Vaario L.-M."/>
            <person name="Yamada A."/>
            <person name="Yan M."/>
            <person name="Wang P."/>
            <person name="Xu J."/>
            <person name="Bruns T."/>
            <person name="Baldrian P."/>
            <person name="Vilgalys R."/>
            <person name="Henrissat B."/>
            <person name="Grigoriev I.V."/>
            <person name="Hibbett D."/>
            <person name="Nagy L.G."/>
            <person name="Martin F.M."/>
        </authorList>
    </citation>
    <scope>NUCLEOTIDE SEQUENCE</scope>
    <source>
        <strain evidence="2">UH-Tt-Lm1</strain>
    </source>
</reference>
<feature type="region of interest" description="Disordered" evidence="1">
    <location>
        <begin position="1"/>
        <end position="33"/>
    </location>
</feature>
<sequence>MRTSTPPITQPSPIPGPFPGPPARNKLRSPRSISTFADGRQVYGTPSSIIAASQSSLGLNPWNRGPSQYGPGLPSASASTSSIPGLLGQTPPSSLLNVRMQPSPQALFLWQIKIQGANNADARREVAKTASRAVLLKRPPSDHPTKPDRPPAVLTRPNKPPRRQHNRSVSDLGPQPTYPQVGTPFLNSIPEDTAAANVLNLTTPTTNFNYPTANHINTTTIPARSADPTLSNTHQPFGTYHAPGMATTSHTKYHGGGIYYDQPSKHTNEVYSGTQDSKYQSLATTPAPALCTVCNTSPQYVEPKTRKISPYCSDACRIAATAAASQPQPQQAECSYPGCTKPAVMYPVDHYWNYCSEAHERYSRKGCISCRQVDDSGTQLCKRCNETFKQRAPTIIPVPMDHDAFWHVVDKFSQSWADPTQCPIFQAARVYKIMLTPERRELYIGYRALR</sequence>
<feature type="region of interest" description="Disordered" evidence="1">
    <location>
        <begin position="123"/>
        <end position="188"/>
    </location>
</feature>
<dbReference type="Proteomes" id="UP000736335">
    <property type="component" value="Unassembled WGS sequence"/>
</dbReference>
<name>A0A9P6HFB3_9AGAM</name>
<comment type="caution">
    <text evidence="2">The sequence shown here is derived from an EMBL/GenBank/DDBJ whole genome shotgun (WGS) entry which is preliminary data.</text>
</comment>
<dbReference type="OrthoDB" id="10567805at2759"/>
<feature type="compositionally biased region" description="Pro residues" evidence="1">
    <location>
        <begin position="8"/>
        <end position="22"/>
    </location>
</feature>